<feature type="compositionally biased region" description="Basic and acidic residues" evidence="1">
    <location>
        <begin position="62"/>
        <end position="71"/>
    </location>
</feature>
<evidence type="ECO:0000256" key="1">
    <source>
        <dbReference type="SAM" id="MobiDB-lite"/>
    </source>
</evidence>
<dbReference type="Gene3D" id="3.80.10.10">
    <property type="entry name" value="Ribonuclease Inhibitor"/>
    <property type="match status" value="2"/>
</dbReference>
<dbReference type="GO" id="GO:0005096">
    <property type="term" value="F:GTPase activator activity"/>
    <property type="evidence" value="ECO:0007669"/>
    <property type="project" value="InterPro"/>
</dbReference>
<feature type="compositionally biased region" description="Acidic residues" evidence="1">
    <location>
        <begin position="176"/>
        <end position="188"/>
    </location>
</feature>
<dbReference type="InterPro" id="IPR001611">
    <property type="entry name" value="Leu-rich_rpt"/>
</dbReference>
<dbReference type="OrthoDB" id="120976at2759"/>
<feature type="compositionally biased region" description="Basic and acidic residues" evidence="1">
    <location>
        <begin position="42"/>
        <end position="56"/>
    </location>
</feature>
<keyword evidence="2" id="KW-0472">Membrane</keyword>
<reference evidence="3 4" key="1">
    <citation type="submission" date="2018-09" db="EMBL/GenBank/DDBJ databases">
        <title>Genomic investigation of the strawberry pathogen Phytophthora fragariae indicates pathogenicity is determined by transcriptional variation in three key races.</title>
        <authorList>
            <person name="Adams T.M."/>
            <person name="Armitage A.D."/>
            <person name="Sobczyk M.K."/>
            <person name="Bates H.J."/>
            <person name="Dunwell J.M."/>
            <person name="Nellist C.F."/>
            <person name="Harrison R.J."/>
        </authorList>
    </citation>
    <scope>NUCLEOTIDE SEQUENCE [LARGE SCALE GENOMIC DNA]</scope>
    <source>
        <strain evidence="3 4">SCRP324</strain>
    </source>
</reference>
<feature type="compositionally biased region" description="Acidic residues" evidence="1">
    <location>
        <begin position="858"/>
        <end position="879"/>
    </location>
</feature>
<accession>A0A6A3J101</accession>
<dbReference type="Proteomes" id="UP000435112">
    <property type="component" value="Unassembled WGS sequence"/>
</dbReference>
<feature type="region of interest" description="Disordered" evidence="1">
    <location>
        <begin position="1"/>
        <end position="22"/>
    </location>
</feature>
<feature type="compositionally biased region" description="Polar residues" evidence="1">
    <location>
        <begin position="114"/>
        <end position="140"/>
    </location>
</feature>
<feature type="compositionally biased region" description="Basic and acidic residues" evidence="1">
    <location>
        <begin position="157"/>
        <end position="175"/>
    </location>
</feature>
<gene>
    <name evidence="3" type="ORF">PR002_g21870</name>
</gene>
<comment type="caution">
    <text evidence="3">The sequence shown here is derived from an EMBL/GenBank/DDBJ whole genome shotgun (WGS) entry which is preliminary data.</text>
</comment>
<dbReference type="PANTHER" id="PTHR46761">
    <property type="entry name" value="RAN GTPASE-ACTIVATING PROTEIN 1"/>
    <property type="match status" value="1"/>
</dbReference>
<feature type="region of interest" description="Disordered" evidence="1">
    <location>
        <begin position="37"/>
        <end position="203"/>
    </location>
</feature>
<dbReference type="EMBL" id="QXFU01002269">
    <property type="protein sequence ID" value="KAE8988090.1"/>
    <property type="molecule type" value="Genomic_DNA"/>
</dbReference>
<feature type="region of interest" description="Disordered" evidence="1">
    <location>
        <begin position="240"/>
        <end position="277"/>
    </location>
</feature>
<proteinExistence type="predicted"/>
<keyword evidence="2" id="KW-1133">Transmembrane helix</keyword>
<dbReference type="Pfam" id="PF13516">
    <property type="entry name" value="LRR_6"/>
    <property type="match status" value="4"/>
</dbReference>
<dbReference type="AlphaFoldDB" id="A0A6A3J101"/>
<evidence type="ECO:0000313" key="4">
    <source>
        <dbReference type="Proteomes" id="UP000435112"/>
    </source>
</evidence>
<protein>
    <submittedName>
        <fullName evidence="3">Uncharacterized protein</fullName>
    </submittedName>
</protein>
<dbReference type="InterPro" id="IPR045203">
    <property type="entry name" value="RanGAP1/2"/>
</dbReference>
<feature type="compositionally biased region" description="Polar residues" evidence="1">
    <location>
        <begin position="240"/>
        <end position="250"/>
    </location>
</feature>
<dbReference type="SMART" id="SM00368">
    <property type="entry name" value="LRR_RI"/>
    <property type="match status" value="7"/>
</dbReference>
<evidence type="ECO:0000313" key="3">
    <source>
        <dbReference type="EMBL" id="KAE8988090.1"/>
    </source>
</evidence>
<feature type="transmembrane region" description="Helical" evidence="2">
    <location>
        <begin position="312"/>
        <end position="334"/>
    </location>
</feature>
<feature type="compositionally biased region" description="Basic and acidic residues" evidence="1">
    <location>
        <begin position="86"/>
        <end position="99"/>
    </location>
</feature>
<sequence length="894" mass="97283">MAAQIADRSNAGMNFNGEDALSPAPVSKLEAARLAMAQQQKKRIDEAVARVTTKKESGKRKGLGDRADAGHRSKKSKTVVDVANDQVDKKNSIARRMVDRFASMPEPEHEEQVEPTTRSVSAQQFVARATTVSKLTSPSDNALREATEKVTVTKTTVVKEVEVTKKQESSEKEKEEEKEDAPADEEEDEQKKSEWDGPTTNFHVKQLGLSDKVDIYAPIAQQQEDVLRARERAKYMPSVESINTLKTSNDSETDSDFAPKETPNQESEESDAVSLPEVDASEVQALAEETEEFEQQTAIQTADIRRTWAKRVFVFTPLFIVAIIVLVLALLVAIDWSQETFQFCEVNSETAEGSEEVFSCASFVESQSLIKSTLLEAAEKVQETVQSYFQNNTDTCQPRRTARSSPAPVKNDAMHIKMYRLPQGTLCAPPNHHVRLIPHTKAKCPQQRTSIIMATTKTVLSFEGERELVTEARAHELVQSYADAEVQATPPAFTHITLRNKSYTLEAARVIAAFFSRLEARGAFAQLTSVDFADMIAGRPEDEALQVLATLCDALSSIKTLTRIDLSDNALGEKGVRACFGLLQNQEQLQHMYFCNNGISAAAAGVIAQEVLLFRGQDTPTKLETFHFYNNMSGDGGAIALAKLLPLSPALKDLRFSATRAQREGSLAFATALASLKKLEKLDLSDNTFKAPGAKAIAAAVKKMPNLVEFNLRDAAIEDDGMVAIADALREGGAAAGLATLDVSGNDLTVESMPALGQVLRVSASLRVLQVEENEIGSKGAKAIAKALKVGSPALEKVVANVNEIGASGALALVKAVVDKKAFAKLDIDGNQISADGVADIESLLESKNKSDVLGSLEDNDEDEEEDEDDDEEEDEASSVEDVTVMLDKKLAIE</sequence>
<organism evidence="3 4">
    <name type="scientific">Phytophthora rubi</name>
    <dbReference type="NCBI Taxonomy" id="129364"/>
    <lineage>
        <taxon>Eukaryota</taxon>
        <taxon>Sar</taxon>
        <taxon>Stramenopiles</taxon>
        <taxon>Oomycota</taxon>
        <taxon>Peronosporomycetes</taxon>
        <taxon>Peronosporales</taxon>
        <taxon>Peronosporaceae</taxon>
        <taxon>Phytophthora</taxon>
    </lineage>
</organism>
<dbReference type="SUPFAM" id="SSF52047">
    <property type="entry name" value="RNI-like"/>
    <property type="match status" value="1"/>
</dbReference>
<feature type="region of interest" description="Disordered" evidence="1">
    <location>
        <begin position="850"/>
        <end position="882"/>
    </location>
</feature>
<dbReference type="InterPro" id="IPR032675">
    <property type="entry name" value="LRR_dom_sf"/>
</dbReference>
<keyword evidence="2" id="KW-0812">Transmembrane</keyword>
<dbReference type="PANTHER" id="PTHR46761:SF2">
    <property type="entry name" value="RAN GTPASE-ACTIVATING PROTEIN 1"/>
    <property type="match status" value="1"/>
</dbReference>
<evidence type="ECO:0000256" key="2">
    <source>
        <dbReference type="SAM" id="Phobius"/>
    </source>
</evidence>
<name>A0A6A3J101_9STRA</name>